<evidence type="ECO:0000256" key="1">
    <source>
        <dbReference type="SAM" id="MobiDB-lite"/>
    </source>
</evidence>
<dbReference type="AlphaFoldDB" id="A0A382CQK9"/>
<reference evidence="2" key="1">
    <citation type="submission" date="2018-05" db="EMBL/GenBank/DDBJ databases">
        <authorList>
            <person name="Lanie J.A."/>
            <person name="Ng W.-L."/>
            <person name="Kazmierczak K.M."/>
            <person name="Andrzejewski T.M."/>
            <person name="Davidsen T.M."/>
            <person name="Wayne K.J."/>
            <person name="Tettelin H."/>
            <person name="Glass J.I."/>
            <person name="Rusch D."/>
            <person name="Podicherti R."/>
            <person name="Tsui H.-C.T."/>
            <person name="Winkler M.E."/>
        </authorList>
    </citation>
    <scope>NUCLEOTIDE SEQUENCE</scope>
</reference>
<accession>A0A382CQK9</accession>
<organism evidence="2">
    <name type="scientific">marine metagenome</name>
    <dbReference type="NCBI Taxonomy" id="408172"/>
    <lineage>
        <taxon>unclassified sequences</taxon>
        <taxon>metagenomes</taxon>
        <taxon>ecological metagenomes</taxon>
    </lineage>
</organism>
<feature type="compositionally biased region" description="Basic and acidic residues" evidence="1">
    <location>
        <begin position="16"/>
        <end position="34"/>
    </location>
</feature>
<evidence type="ECO:0000313" key="2">
    <source>
        <dbReference type="EMBL" id="SVB27901.1"/>
    </source>
</evidence>
<sequence>MGTIWASAAHQPGRASQEKSLSREATKQDAKEIPEAIAHSSTPERPPFIGVFLLVATRPTDFSTAQGTVARGQLDHFAECSRKVEYQSACGWALAKDLSQSDRRFSRLPIAMAKRCPELTIRTAEKYRTMLQQPSSPS</sequence>
<name>A0A382CQK9_9ZZZZ</name>
<feature type="region of interest" description="Disordered" evidence="1">
    <location>
        <begin position="1"/>
        <end position="45"/>
    </location>
</feature>
<proteinExistence type="predicted"/>
<protein>
    <submittedName>
        <fullName evidence="2">Uncharacterized protein</fullName>
    </submittedName>
</protein>
<dbReference type="EMBL" id="UINC01035461">
    <property type="protein sequence ID" value="SVB27901.1"/>
    <property type="molecule type" value="Genomic_DNA"/>
</dbReference>
<feature type="non-terminal residue" evidence="2">
    <location>
        <position position="138"/>
    </location>
</feature>
<gene>
    <name evidence="2" type="ORF">METZ01_LOCUS180755</name>
</gene>